<dbReference type="AlphaFoldDB" id="A0AB34KEN9"/>
<evidence type="ECO:0000313" key="2">
    <source>
        <dbReference type="Proteomes" id="UP001515480"/>
    </source>
</evidence>
<organism evidence="1 2">
    <name type="scientific">Prymnesium parvum</name>
    <name type="common">Toxic golden alga</name>
    <dbReference type="NCBI Taxonomy" id="97485"/>
    <lineage>
        <taxon>Eukaryota</taxon>
        <taxon>Haptista</taxon>
        <taxon>Haptophyta</taxon>
        <taxon>Prymnesiophyceae</taxon>
        <taxon>Prymnesiales</taxon>
        <taxon>Prymnesiaceae</taxon>
        <taxon>Prymnesium</taxon>
    </lineage>
</organism>
<accession>A0AB34KEN9</accession>
<sequence>MFDADAPTIDVTATPSTWCAACHGVYYRVVVQRNSADDDIIEDPLVVLRERRQFDRLHAALASLPLAPLPVESPCERISAALVPSLRHAHAARLEAFLREALAAARRLGPPPDGAPPAAWVQSAAQASSMLTPFAAEGGAQLGGWASSLPLGGARWSSLLPSDSPASTAALRAAPEGLELGGRAEEARKPKNLLEAFMTTRAAYHRPSEAGKSTKHARLPWVGSPAPRKYGALHQMQPSDEGIAAEALAEEEAKQLAPLPASAPEEPPPFVYIHSTLVDENSGNPRERGVFWRGDRLLETMEFKVNQQVDDVQLHVSTSRKVMGAWMVVHTPPPVPMGSYAPREEPYTFRVPPSDVPSGPASFAACGRYRAVVTIRASNFEHPIHERVAEVEIR</sequence>
<comment type="caution">
    <text evidence="1">The sequence shown here is derived from an EMBL/GenBank/DDBJ whole genome shotgun (WGS) entry which is preliminary data.</text>
</comment>
<proteinExistence type="predicted"/>
<evidence type="ECO:0000313" key="1">
    <source>
        <dbReference type="EMBL" id="KAL1530935.1"/>
    </source>
</evidence>
<reference evidence="1 2" key="1">
    <citation type="journal article" date="2024" name="Science">
        <title>Giant polyketide synthase enzymes in the biosynthesis of giant marine polyether toxins.</title>
        <authorList>
            <person name="Fallon T.R."/>
            <person name="Shende V.V."/>
            <person name="Wierzbicki I.H."/>
            <person name="Pendleton A.L."/>
            <person name="Watervoot N.F."/>
            <person name="Auber R.P."/>
            <person name="Gonzalez D.J."/>
            <person name="Wisecaver J.H."/>
            <person name="Moore B.S."/>
        </authorList>
    </citation>
    <scope>NUCLEOTIDE SEQUENCE [LARGE SCALE GENOMIC DNA]</scope>
    <source>
        <strain evidence="1 2">12B1</strain>
    </source>
</reference>
<dbReference type="Proteomes" id="UP001515480">
    <property type="component" value="Unassembled WGS sequence"/>
</dbReference>
<name>A0AB34KEN9_PRYPA</name>
<protein>
    <recommendedName>
        <fullName evidence="3">PX domain-containing protein</fullName>
    </recommendedName>
</protein>
<dbReference type="EMBL" id="JBGBPQ010000001">
    <property type="protein sequence ID" value="KAL1530935.1"/>
    <property type="molecule type" value="Genomic_DNA"/>
</dbReference>
<keyword evidence="2" id="KW-1185">Reference proteome</keyword>
<gene>
    <name evidence="1" type="ORF">AB1Y20_001826</name>
</gene>
<dbReference type="InterPro" id="IPR024792">
    <property type="entry name" value="RhoGDI_dom_sf"/>
</dbReference>
<evidence type="ECO:0008006" key="3">
    <source>
        <dbReference type="Google" id="ProtNLM"/>
    </source>
</evidence>
<dbReference type="Gene3D" id="2.70.50.30">
    <property type="entry name" value="Coagulation Factor XIII, subunit A, domain 1"/>
    <property type="match status" value="1"/>
</dbReference>